<evidence type="ECO:0000256" key="1">
    <source>
        <dbReference type="SAM" id="MobiDB-lite"/>
    </source>
</evidence>
<gene>
    <name evidence="2" type="ORF">FSUBG_482</name>
</gene>
<feature type="region of interest" description="Disordered" evidence="1">
    <location>
        <begin position="26"/>
        <end position="102"/>
    </location>
</feature>
<name>A0A8H5QCF6_GIBSU</name>
<accession>A0A8H5QCF6</accession>
<dbReference type="RefSeq" id="XP_036544005.1">
    <property type="nucleotide sequence ID" value="XM_036682849.1"/>
</dbReference>
<dbReference type="EMBL" id="JAAOAV010000002">
    <property type="protein sequence ID" value="KAF5613870.1"/>
    <property type="molecule type" value="Genomic_DNA"/>
</dbReference>
<protein>
    <submittedName>
        <fullName evidence="2">Uncharacterized protein</fullName>
    </submittedName>
</protein>
<dbReference type="Proteomes" id="UP000547976">
    <property type="component" value="Unassembled WGS sequence"/>
</dbReference>
<dbReference type="OrthoDB" id="5093428at2759"/>
<evidence type="ECO:0000313" key="3">
    <source>
        <dbReference type="Proteomes" id="UP000547976"/>
    </source>
</evidence>
<evidence type="ECO:0000313" key="2">
    <source>
        <dbReference type="EMBL" id="KAF5613870.1"/>
    </source>
</evidence>
<keyword evidence="3" id="KW-1185">Reference proteome</keyword>
<organism evidence="2 3">
    <name type="scientific">Gibberella subglutinans</name>
    <name type="common">Fusarium subglutinans</name>
    <dbReference type="NCBI Taxonomy" id="42677"/>
    <lineage>
        <taxon>Eukaryota</taxon>
        <taxon>Fungi</taxon>
        <taxon>Dikarya</taxon>
        <taxon>Ascomycota</taxon>
        <taxon>Pezizomycotina</taxon>
        <taxon>Sordariomycetes</taxon>
        <taxon>Hypocreomycetidae</taxon>
        <taxon>Hypocreales</taxon>
        <taxon>Nectriaceae</taxon>
        <taxon>Fusarium</taxon>
        <taxon>Fusarium fujikuroi species complex</taxon>
    </lineage>
</organism>
<feature type="compositionally biased region" description="Basic and acidic residues" evidence="1">
    <location>
        <begin position="91"/>
        <end position="102"/>
    </location>
</feature>
<dbReference type="GeneID" id="59317567"/>
<comment type="caution">
    <text evidence="2">The sequence shown here is derived from an EMBL/GenBank/DDBJ whole genome shotgun (WGS) entry which is preliminary data.</text>
</comment>
<reference evidence="2 3" key="1">
    <citation type="submission" date="2020-05" db="EMBL/GenBank/DDBJ databases">
        <title>Identification and distribution of gene clusters putatively required for synthesis of sphingolipid metabolism inhibitors in phylogenetically diverse species of the filamentous fungus Fusarium.</title>
        <authorList>
            <person name="Kim H.-S."/>
            <person name="Busman M."/>
            <person name="Brown D.W."/>
            <person name="Divon H."/>
            <person name="Uhlig S."/>
            <person name="Proctor R.H."/>
        </authorList>
    </citation>
    <scope>NUCLEOTIDE SEQUENCE [LARGE SCALE GENOMIC DNA]</scope>
    <source>
        <strain evidence="2 3">NRRL 66333</strain>
    </source>
</reference>
<dbReference type="AlphaFoldDB" id="A0A8H5QCF6"/>
<proteinExistence type="predicted"/>
<sequence>MLPYLTLAAKFDGPQLITQHLSFSTRNQSVRGAAESDSEGPGEWDPPNSLADDSSEIESQFAARAEGNSEVRKRSHSQGGKGGKGAQRLGEGAKEDCKSAERAKVFQRRRELKKTAKSAERAKSFRVAEKVEHFSSSGQTDFRYAVTPERAVSWRSTTKHPSFLFTSSPIFYLFSFSSSLPFVAITMSPPTVSGDAMRCTETMLSDVEEPIHIIMDGATSKTMDMFGELVPMGDVMCCAEKPSYGFYLTYRGHKLNEHVHGLGHL</sequence>